<name>A0A1S3H9V7_LINAN</name>
<dbReference type="PANTHER" id="PTHR12242:SF1">
    <property type="entry name" value="MYND-TYPE DOMAIN-CONTAINING PROTEIN"/>
    <property type="match status" value="1"/>
</dbReference>
<dbReference type="AlphaFoldDB" id="A0A1S3H9V7"/>
<dbReference type="STRING" id="7574.A0A1S3H9V7"/>
<keyword evidence="1" id="KW-0812">Transmembrane</keyword>
<dbReference type="InParanoid" id="A0A1S3H9V7"/>
<dbReference type="RefSeq" id="XP_013382251.1">
    <property type="nucleotide sequence ID" value="XM_013526797.1"/>
</dbReference>
<dbReference type="KEGG" id="lak:106153031"/>
<reference evidence="3" key="1">
    <citation type="submission" date="2025-08" db="UniProtKB">
        <authorList>
            <consortium name="RefSeq"/>
        </authorList>
    </citation>
    <scope>IDENTIFICATION</scope>
    <source>
        <tissue evidence="3">Gonads</tissue>
    </source>
</reference>
<feature type="transmembrane region" description="Helical" evidence="1">
    <location>
        <begin position="53"/>
        <end position="74"/>
    </location>
</feature>
<feature type="transmembrane region" description="Helical" evidence="1">
    <location>
        <begin position="229"/>
        <end position="253"/>
    </location>
</feature>
<gene>
    <name evidence="3" type="primary">LOC106153031</name>
</gene>
<protein>
    <submittedName>
        <fullName evidence="3">Protein rolling stone</fullName>
    </submittedName>
</protein>
<dbReference type="InterPro" id="IPR049352">
    <property type="entry name" value="Rost"/>
</dbReference>
<dbReference type="FunCoup" id="A0A1S3H9V7">
    <property type="interactions" value="68"/>
</dbReference>
<keyword evidence="1" id="KW-0472">Membrane</keyword>
<keyword evidence="1" id="KW-1133">Transmembrane helix</keyword>
<evidence type="ECO:0000256" key="1">
    <source>
        <dbReference type="SAM" id="Phobius"/>
    </source>
</evidence>
<organism evidence="2 3">
    <name type="scientific">Lingula anatina</name>
    <name type="common">Brachiopod</name>
    <name type="synonym">Lingula unguis</name>
    <dbReference type="NCBI Taxonomy" id="7574"/>
    <lineage>
        <taxon>Eukaryota</taxon>
        <taxon>Metazoa</taxon>
        <taxon>Spiralia</taxon>
        <taxon>Lophotrochozoa</taxon>
        <taxon>Brachiopoda</taxon>
        <taxon>Linguliformea</taxon>
        <taxon>Lingulata</taxon>
        <taxon>Lingulida</taxon>
        <taxon>Linguloidea</taxon>
        <taxon>Lingulidae</taxon>
        <taxon>Lingula</taxon>
    </lineage>
</organism>
<proteinExistence type="predicted"/>
<evidence type="ECO:0000313" key="2">
    <source>
        <dbReference type="Proteomes" id="UP000085678"/>
    </source>
</evidence>
<sequence length="285" mass="32612">MSAEFNVEDNRSRGGEGDKNCCAAEFQCANFGFDHKEPDLFVRSEWGFSIFYVIYRFFVAGYCFVLLIYSGIVYKYGPKYFIFLTYWSFILLNVNTLLLFITSVIGYYKFKRAQVYLEMPWYLKMVWVFYNVSTQAAFVITVLYWVFEYNTSKTLNIVNVTTHAVNSVFAFIDMLVTAIPIRILHAPGPMIYGATYLIFAPIYWAAGGLNEHGGTYIYPLLDYGNKLGLAIGSSLGTVFVAVPLVQLLLFGLYKLRLTFHCGRINKKVTQRPTSIETRILQAQTS</sequence>
<dbReference type="PANTHER" id="PTHR12242">
    <property type="entry name" value="OS02G0130600 PROTEIN-RELATED"/>
    <property type="match status" value="1"/>
</dbReference>
<evidence type="ECO:0000313" key="3">
    <source>
        <dbReference type="RefSeq" id="XP_013382251.1"/>
    </source>
</evidence>
<dbReference type="Pfam" id="PF21534">
    <property type="entry name" value="Rost"/>
    <property type="match status" value="1"/>
</dbReference>
<dbReference type="Proteomes" id="UP000085678">
    <property type="component" value="Unplaced"/>
</dbReference>
<dbReference type="GeneID" id="106153031"/>
<dbReference type="GO" id="GO:0016020">
    <property type="term" value="C:membrane"/>
    <property type="evidence" value="ECO:0007669"/>
    <property type="project" value="TreeGrafter"/>
</dbReference>
<accession>A0A1S3H9V7</accession>
<feature type="transmembrane region" description="Helical" evidence="1">
    <location>
        <begin position="128"/>
        <end position="147"/>
    </location>
</feature>
<feature type="transmembrane region" description="Helical" evidence="1">
    <location>
        <begin position="80"/>
        <end position="108"/>
    </location>
</feature>
<feature type="transmembrane region" description="Helical" evidence="1">
    <location>
        <begin position="167"/>
        <end position="184"/>
    </location>
</feature>
<keyword evidence="2" id="KW-1185">Reference proteome</keyword>
<dbReference type="OrthoDB" id="419711at2759"/>
<dbReference type="OMA" id="AWLIMSI"/>
<feature type="transmembrane region" description="Helical" evidence="1">
    <location>
        <begin position="191"/>
        <end position="209"/>
    </location>
</feature>